<sequence>MIDNLRRALGRAVTDPNLDLYCLIATALLFTVLGGFGVSDVKTLSSAVLALLALLALSQIRSRNQLTALTARGPENAVELHADFPDAYHLRRARARDFLFIGTAGTRTVQTMRHDLRRILTAGGSVRFLLIDPTDDRLVREASLNQVTPVDADRIRGRVQATLDELTHLRDTTGGTLEIRVSAFVPNIGFNGIDIGARDGAILVQHYEHRPEAEPTPILHLHRRDGHWYDHYVAEALRIWDDGLPWPSSRPAPTPAPAFTDEHGPELDAQLASARRLLVTGVARNTFVHTRYSALERLLTSGCEIRFLLLDPASPAVETAAARYYANRSAESLRQRILHTLRLLEELRENTRGPLSVRLTDHPLAISLLAPDPAPEGPPAPALHLEYYSYRAPSQPKFSLPPASPWTPHFLTEAEALWTTATPV</sequence>
<keyword evidence="1" id="KW-0472">Membrane</keyword>
<name>A0ABP6QG66_9ACTN</name>
<protein>
    <submittedName>
        <fullName evidence="2">Uncharacterized protein</fullName>
    </submittedName>
</protein>
<feature type="transmembrane region" description="Helical" evidence="1">
    <location>
        <begin position="20"/>
        <end position="38"/>
    </location>
</feature>
<evidence type="ECO:0000313" key="2">
    <source>
        <dbReference type="EMBL" id="GAA3225326.1"/>
    </source>
</evidence>
<dbReference type="EMBL" id="BAAAUV010000015">
    <property type="protein sequence ID" value="GAA3225326.1"/>
    <property type="molecule type" value="Genomic_DNA"/>
</dbReference>
<keyword evidence="1" id="KW-1133">Transmembrane helix</keyword>
<evidence type="ECO:0000313" key="3">
    <source>
        <dbReference type="Proteomes" id="UP001501237"/>
    </source>
</evidence>
<accession>A0ABP6QG66</accession>
<keyword evidence="1" id="KW-0812">Transmembrane</keyword>
<keyword evidence="3" id="KW-1185">Reference proteome</keyword>
<proteinExistence type="predicted"/>
<comment type="caution">
    <text evidence="2">The sequence shown here is derived from an EMBL/GenBank/DDBJ whole genome shotgun (WGS) entry which is preliminary data.</text>
</comment>
<dbReference type="Proteomes" id="UP001501237">
    <property type="component" value="Unassembled WGS sequence"/>
</dbReference>
<evidence type="ECO:0000256" key="1">
    <source>
        <dbReference type="SAM" id="Phobius"/>
    </source>
</evidence>
<reference evidence="3" key="1">
    <citation type="journal article" date="2019" name="Int. J. Syst. Evol. Microbiol.">
        <title>The Global Catalogue of Microorganisms (GCM) 10K type strain sequencing project: providing services to taxonomists for standard genome sequencing and annotation.</title>
        <authorList>
            <consortium name="The Broad Institute Genomics Platform"/>
            <consortium name="The Broad Institute Genome Sequencing Center for Infectious Disease"/>
            <person name="Wu L."/>
            <person name="Ma J."/>
        </authorList>
    </citation>
    <scope>NUCLEOTIDE SEQUENCE [LARGE SCALE GENOMIC DNA]</scope>
    <source>
        <strain evidence="3">JCM 9377</strain>
    </source>
</reference>
<dbReference type="RefSeq" id="WP_344833296.1">
    <property type="nucleotide sequence ID" value="NZ_BAAAUV010000015.1"/>
</dbReference>
<gene>
    <name evidence="2" type="ORF">GCM10010468_52900</name>
</gene>
<organism evidence="2 3">
    <name type="scientific">Actinocorallia longicatena</name>
    <dbReference type="NCBI Taxonomy" id="111803"/>
    <lineage>
        <taxon>Bacteria</taxon>
        <taxon>Bacillati</taxon>
        <taxon>Actinomycetota</taxon>
        <taxon>Actinomycetes</taxon>
        <taxon>Streptosporangiales</taxon>
        <taxon>Thermomonosporaceae</taxon>
        <taxon>Actinocorallia</taxon>
    </lineage>
</organism>